<dbReference type="AlphaFoldDB" id="A0A1D8NE76"/>
<accession>A0A1D8NE76</accession>
<evidence type="ECO:0000256" key="2">
    <source>
        <dbReference type="ARBA" id="ARBA00004481"/>
    </source>
</evidence>
<feature type="domain" description="Vps53 N-terminal" evidence="7">
    <location>
        <begin position="22"/>
        <end position="351"/>
    </location>
</feature>
<evidence type="ECO:0000313" key="12">
    <source>
        <dbReference type="Proteomes" id="UP000256601"/>
    </source>
</evidence>
<dbReference type="Proteomes" id="UP000182444">
    <property type="component" value="Chromosome 1D"/>
</dbReference>
<evidence type="ECO:0000256" key="4">
    <source>
        <dbReference type="ARBA" id="ARBA00022753"/>
    </source>
</evidence>
<dbReference type="EMBL" id="KZ858949">
    <property type="protein sequence ID" value="RDW28799.1"/>
    <property type="molecule type" value="Genomic_DNA"/>
</dbReference>
<dbReference type="GO" id="GO:0010008">
    <property type="term" value="C:endosome membrane"/>
    <property type="evidence" value="ECO:0007669"/>
    <property type="project" value="UniProtKB-SubCell"/>
</dbReference>
<keyword evidence="6" id="KW-0472">Membrane</keyword>
<dbReference type="KEGG" id="yli:2910730"/>
<dbReference type="RefSeq" id="XP_502688.1">
    <property type="nucleotide sequence ID" value="XM_502688.1"/>
</dbReference>
<comment type="subcellular location">
    <subcellularLocation>
        <location evidence="2">Endosome membrane</location>
        <topology evidence="2">Peripheral membrane protein</topology>
    </subcellularLocation>
    <subcellularLocation>
        <location evidence="1">Golgi apparatus</location>
        <location evidence="1">trans-Golgi network membrane</location>
        <topology evidence="1">Peripheral membrane protein</topology>
    </subcellularLocation>
</comment>
<dbReference type="InterPro" id="IPR039766">
    <property type="entry name" value="Vps53"/>
</dbReference>
<organism evidence="9 11">
    <name type="scientific">Yarrowia lipolytica</name>
    <name type="common">Candida lipolytica</name>
    <dbReference type="NCBI Taxonomy" id="4952"/>
    <lineage>
        <taxon>Eukaryota</taxon>
        <taxon>Fungi</taxon>
        <taxon>Dikarya</taxon>
        <taxon>Ascomycota</taxon>
        <taxon>Saccharomycotina</taxon>
        <taxon>Dipodascomycetes</taxon>
        <taxon>Dipodascales</taxon>
        <taxon>Dipodascales incertae sedis</taxon>
        <taxon>Yarrowia</taxon>
    </lineage>
</organism>
<dbReference type="InterPro" id="IPR007234">
    <property type="entry name" value="Vps53_N"/>
</dbReference>
<dbReference type="Pfam" id="PF04100">
    <property type="entry name" value="Vps53_N"/>
    <property type="match status" value="1"/>
</dbReference>
<protein>
    <submittedName>
        <fullName evidence="10">Vps53-like protein</fullName>
    </submittedName>
</protein>
<proteinExistence type="inferred from homology"/>
<dbReference type="VEuPathDB" id="FungiDB:YALI1_D14097g"/>
<dbReference type="eggNOG" id="KOG2180">
    <property type="taxonomic scope" value="Eukaryota"/>
</dbReference>
<evidence type="ECO:0000313" key="10">
    <source>
        <dbReference type="EMBL" id="RDW28799.1"/>
    </source>
</evidence>
<dbReference type="Pfam" id="PF16854">
    <property type="entry name" value="VPS53_C"/>
    <property type="match status" value="1"/>
</dbReference>
<reference evidence="9 11" key="1">
    <citation type="journal article" date="2016" name="PLoS ONE">
        <title>Sequence Assembly of Yarrowia lipolytica Strain W29/CLIB89 Shows Transposable Element Diversity.</title>
        <authorList>
            <person name="Magnan C."/>
            <person name="Yu J."/>
            <person name="Chang I."/>
            <person name="Jahn E."/>
            <person name="Kanomata Y."/>
            <person name="Wu J."/>
            <person name="Zeller M."/>
            <person name="Oakes M."/>
            <person name="Baldi P."/>
            <person name="Sandmeyer S."/>
        </authorList>
    </citation>
    <scope>NUCLEOTIDE SEQUENCE [LARGE SCALE GENOMIC DNA]</scope>
    <source>
        <strain evidence="9">CLIB89</strain>
        <strain evidence="11">CLIB89(W29)</strain>
    </source>
</reference>
<dbReference type="InterPro" id="IPR031745">
    <property type="entry name" value="Vps53_C"/>
</dbReference>
<dbReference type="GeneID" id="2910730"/>
<dbReference type="GO" id="GO:0005829">
    <property type="term" value="C:cytosol"/>
    <property type="evidence" value="ECO:0007669"/>
    <property type="project" value="GOC"/>
</dbReference>
<evidence type="ECO:0000259" key="7">
    <source>
        <dbReference type="Pfam" id="PF04100"/>
    </source>
</evidence>
<keyword evidence="5" id="KW-0333">Golgi apparatus</keyword>
<evidence type="ECO:0000313" key="9">
    <source>
        <dbReference type="EMBL" id="AOW03913.1"/>
    </source>
</evidence>
<feature type="domain" description="Vps53 C-terminal" evidence="8">
    <location>
        <begin position="571"/>
        <end position="658"/>
    </location>
</feature>
<dbReference type="InterPro" id="IPR038260">
    <property type="entry name" value="Vps53_C_sf"/>
</dbReference>
<dbReference type="Proteomes" id="UP000256601">
    <property type="component" value="Unassembled WGS sequence"/>
</dbReference>
<dbReference type="PANTHER" id="PTHR12820">
    <property type="entry name" value="VACUOLAR SORTING PROTEIN 53"/>
    <property type="match status" value="1"/>
</dbReference>
<dbReference type="OrthoDB" id="10261632at2759"/>
<dbReference type="GO" id="GO:0000938">
    <property type="term" value="C:GARP complex"/>
    <property type="evidence" value="ECO:0007669"/>
    <property type="project" value="InterPro"/>
</dbReference>
<evidence type="ECO:0000256" key="1">
    <source>
        <dbReference type="ARBA" id="ARBA00004150"/>
    </source>
</evidence>
<name>A0A1D8NE76_YARLL</name>
<keyword evidence="4" id="KW-0967">Endosome</keyword>
<evidence type="ECO:0000313" key="11">
    <source>
        <dbReference type="Proteomes" id="UP000182444"/>
    </source>
</evidence>
<dbReference type="EMBL" id="CP017556">
    <property type="protein sequence ID" value="AOW03913.1"/>
    <property type="molecule type" value="Genomic_DNA"/>
</dbReference>
<dbReference type="Gene3D" id="1.20.5.340">
    <property type="match status" value="1"/>
</dbReference>
<evidence type="ECO:0000259" key="8">
    <source>
        <dbReference type="Pfam" id="PF16854"/>
    </source>
</evidence>
<evidence type="ECO:0000256" key="3">
    <source>
        <dbReference type="ARBA" id="ARBA00008628"/>
    </source>
</evidence>
<evidence type="ECO:0000256" key="5">
    <source>
        <dbReference type="ARBA" id="ARBA00023034"/>
    </source>
</evidence>
<comment type="similarity">
    <text evidence="3">Belongs to the VPS53 family.</text>
</comment>
<evidence type="ECO:0000256" key="6">
    <source>
        <dbReference type="ARBA" id="ARBA00023136"/>
    </source>
</evidence>
<dbReference type="Gene3D" id="1.10.357.110">
    <property type="entry name" value="Vacuolar protein sorting-associated protein 53, C-terminus"/>
    <property type="match status" value="1"/>
</dbReference>
<sequence length="735" mass="82454">MINNLQRVFASGLSGVDDVADYVAKYKAHLRSEMAQLEKDTQAHHLEVPQANARAAKIVSDIAQLRERADTTEGQITGMTAAIKRLDDAKQNLVTSITVLKRLQMLSTAYDQLVVLVDRRDYEDVVPHLAAVNELMAYFKPYRTIDHIAELSKRVTETESQLGEKILEDFQKALDGSSNVQPSSLVSACSVLDVIGNGFPQRLQDWYTNTQLKGYRTIFSASDEAGSLDNIATRFSFFRRLLNEHDTERAKYFAPSYNIDVALCKGFCTTTRSDVSSILQGLGKSVDVKLLLDALNETLTFEQTLDKRFKTRAREGTVDLDSLKTISLAFQPHLNVWIAHQDKILSSKLQGYRMPQPHTEDGDSKPDVLPSSADLFFTYRQMLEQTAKLSTGPPLLDLYRLFARRLDNYANSVVRGTLPQRVTDEESLFTACIVLNTAEYCTQTVAQLEDKLTDQIDANLKDKVSFDPQRDTFMTIINESIAALVGKIEHDLDYSWREMKNTNWNINTVGDSSSYVRQLCQVLSTDARQILNAMDKPAFAGIFCDRVVEVVSSAFLQGIIDCRPLTEVAAEQLLVDLFVIKEALTKLPTLKSTEDGEPNQPSSRYVKNVANVISRIETLLKVVLTRPAPRDGLIQNYFILVGDKSRSNFVKILELKGIPRYEHNAYLEQFHLLLGEQENLVDDSPIMSAVKLTALPSMERKPPSSPNIPLFDTKNILSGFSRDGISSLSKKVRRG</sequence>
<dbReference type="OMA" id="YKFAEAK"/>
<gene>
    <name evidence="10" type="ORF">B0I71DRAFT_30112</name>
    <name evidence="9" type="ORF">YALI1_D14097g</name>
</gene>
<dbReference type="PANTHER" id="PTHR12820:SF0">
    <property type="entry name" value="VACUOLAR PROTEIN SORTING-ASSOCIATED PROTEIN 53 HOMOLOG"/>
    <property type="match status" value="1"/>
</dbReference>
<reference evidence="10 12" key="2">
    <citation type="submission" date="2018-07" db="EMBL/GenBank/DDBJ databases">
        <title>Draft Genome Assemblies for Five Robust Yarrowia lipolytica Strains Exhibiting High Lipid Production and Pentose Sugar Utilization and Sugar Alcohol Secretion from Undetoxified Lignocellulosic Biomass Hydrolysates.</title>
        <authorList>
            <consortium name="DOE Joint Genome Institute"/>
            <person name="Walker C."/>
            <person name="Ryu S."/>
            <person name="Na H."/>
            <person name="Zane M."/>
            <person name="LaButti K."/>
            <person name="Lipzen A."/>
            <person name="Haridas S."/>
            <person name="Barry K."/>
            <person name="Grigoriev I.V."/>
            <person name="Quarterman J."/>
            <person name="Slininger P."/>
            <person name="Dien B."/>
            <person name="Trinh C.T."/>
        </authorList>
    </citation>
    <scope>NUCLEOTIDE SEQUENCE [LARGE SCALE GENOMIC DNA]</scope>
    <source>
        <strain evidence="10 12">YB392</strain>
    </source>
</reference>
<dbReference type="GO" id="GO:0042147">
    <property type="term" value="P:retrograde transport, endosome to Golgi"/>
    <property type="evidence" value="ECO:0007669"/>
    <property type="project" value="InterPro"/>
</dbReference>
<dbReference type="VEuPathDB" id="FungiDB:YALI0_D11198g"/>